<evidence type="ECO:0000313" key="3">
    <source>
        <dbReference type="Proteomes" id="UP001176521"/>
    </source>
</evidence>
<dbReference type="AlphaFoldDB" id="A0AAN6G6E3"/>
<dbReference type="Proteomes" id="UP001176521">
    <property type="component" value="Unassembled WGS sequence"/>
</dbReference>
<comment type="caution">
    <text evidence="2">The sequence shown here is derived from an EMBL/GenBank/DDBJ whole genome shotgun (WGS) entry which is preliminary data.</text>
</comment>
<reference evidence="2" key="1">
    <citation type="journal article" date="2023" name="PhytoFront">
        <title>Draft Genome Resources of Seven Strains of Tilletia horrida, Causal Agent of Kernel Smut of Rice.</title>
        <authorList>
            <person name="Khanal S."/>
            <person name="Antony Babu S."/>
            <person name="Zhou X.G."/>
        </authorList>
    </citation>
    <scope>NUCLEOTIDE SEQUENCE</scope>
    <source>
        <strain evidence="2">TX3</strain>
    </source>
</reference>
<feature type="region of interest" description="Disordered" evidence="1">
    <location>
        <begin position="1"/>
        <end position="38"/>
    </location>
</feature>
<feature type="non-terminal residue" evidence="2">
    <location>
        <position position="99"/>
    </location>
</feature>
<evidence type="ECO:0000256" key="1">
    <source>
        <dbReference type="SAM" id="MobiDB-lite"/>
    </source>
</evidence>
<feature type="region of interest" description="Disordered" evidence="1">
    <location>
        <begin position="78"/>
        <end position="99"/>
    </location>
</feature>
<dbReference type="EMBL" id="JAPDMQ010000521">
    <property type="protein sequence ID" value="KAK0523332.1"/>
    <property type="molecule type" value="Genomic_DNA"/>
</dbReference>
<gene>
    <name evidence="2" type="ORF">OC842_006185</name>
</gene>
<proteinExistence type="predicted"/>
<organism evidence="2 3">
    <name type="scientific">Tilletia horrida</name>
    <dbReference type="NCBI Taxonomy" id="155126"/>
    <lineage>
        <taxon>Eukaryota</taxon>
        <taxon>Fungi</taxon>
        <taxon>Dikarya</taxon>
        <taxon>Basidiomycota</taxon>
        <taxon>Ustilaginomycotina</taxon>
        <taxon>Exobasidiomycetes</taxon>
        <taxon>Tilletiales</taxon>
        <taxon>Tilletiaceae</taxon>
        <taxon>Tilletia</taxon>
    </lineage>
</organism>
<accession>A0AAN6G6E3</accession>
<name>A0AAN6G6E3_9BASI</name>
<protein>
    <submittedName>
        <fullName evidence="2">Uncharacterized protein</fullName>
    </submittedName>
</protein>
<sequence>MSDAQQHTGSTSKDAPVDAVAPAVPVGDEKNFPQTAKEAPITGIIPSKDVPFKDQVAGHAKYYAGLVTRNDKEIQQGAARVRGDDLVDEPAASAKKDDD</sequence>
<evidence type="ECO:0000313" key="2">
    <source>
        <dbReference type="EMBL" id="KAK0523332.1"/>
    </source>
</evidence>
<feature type="compositionally biased region" description="Low complexity" evidence="1">
    <location>
        <begin position="17"/>
        <end position="26"/>
    </location>
</feature>
<keyword evidence="3" id="KW-1185">Reference proteome</keyword>
<feature type="compositionally biased region" description="Polar residues" evidence="1">
    <location>
        <begin position="1"/>
        <end position="13"/>
    </location>
</feature>